<dbReference type="PROSITE" id="PS50235">
    <property type="entry name" value="USP_3"/>
    <property type="match status" value="1"/>
</dbReference>
<dbReference type="InterPro" id="IPR001607">
    <property type="entry name" value="Znf_UBP"/>
</dbReference>
<dbReference type="InterPro" id="IPR050185">
    <property type="entry name" value="Ub_carboxyl-term_hydrolase"/>
</dbReference>
<dbReference type="GO" id="GO:0016579">
    <property type="term" value="P:protein deubiquitination"/>
    <property type="evidence" value="ECO:0007669"/>
    <property type="project" value="InterPro"/>
</dbReference>
<gene>
    <name evidence="7" type="ORF">VNO77_23753</name>
</gene>
<dbReference type="GO" id="GO:0004843">
    <property type="term" value="F:cysteine-type deubiquitinase activity"/>
    <property type="evidence" value="ECO:0007669"/>
    <property type="project" value="InterPro"/>
</dbReference>
<keyword evidence="1" id="KW-0479">Metal-binding</keyword>
<dbReference type="Pfam" id="PF17807">
    <property type="entry name" value="zf-UBP_var"/>
    <property type="match status" value="1"/>
</dbReference>
<dbReference type="PROSITE" id="PS50271">
    <property type="entry name" value="ZF_UBP"/>
    <property type="match status" value="1"/>
</dbReference>
<dbReference type="SUPFAM" id="SSF57850">
    <property type="entry name" value="RING/U-box"/>
    <property type="match status" value="1"/>
</dbReference>
<evidence type="ECO:0000313" key="8">
    <source>
        <dbReference type="Proteomes" id="UP001367508"/>
    </source>
</evidence>
<accession>A0AAN9QFL4</accession>
<keyword evidence="2 4" id="KW-0863">Zinc-finger</keyword>
<dbReference type="InterPro" id="IPR041432">
    <property type="entry name" value="UBP13_Znf-UBP_var"/>
</dbReference>
<reference evidence="7 8" key="1">
    <citation type="submission" date="2024-01" db="EMBL/GenBank/DDBJ databases">
        <title>The genomes of 5 underutilized Papilionoideae crops provide insights into root nodulation and disease resistanc.</title>
        <authorList>
            <person name="Jiang F."/>
        </authorList>
    </citation>
    <scope>NUCLEOTIDE SEQUENCE [LARGE SCALE GENOMIC DNA]</scope>
    <source>
        <strain evidence="7">LVBAO_FW01</strain>
        <tissue evidence="7">Leaves</tissue>
    </source>
</reference>
<keyword evidence="8" id="KW-1185">Reference proteome</keyword>
<dbReference type="Proteomes" id="UP001367508">
    <property type="component" value="Unassembled WGS sequence"/>
</dbReference>
<dbReference type="InterPro" id="IPR001394">
    <property type="entry name" value="Peptidase_C19_UCH"/>
</dbReference>
<keyword evidence="3" id="KW-0862">Zinc</keyword>
<evidence type="ECO:0000313" key="7">
    <source>
        <dbReference type="EMBL" id="KAK7329583.1"/>
    </source>
</evidence>
<dbReference type="PANTHER" id="PTHR21646">
    <property type="entry name" value="UBIQUITIN CARBOXYL-TERMINAL HYDROLASE"/>
    <property type="match status" value="1"/>
</dbReference>
<dbReference type="Pfam" id="PF00443">
    <property type="entry name" value="UCH"/>
    <property type="match status" value="1"/>
</dbReference>
<feature type="domain" description="USP" evidence="5">
    <location>
        <begin position="269"/>
        <end position="531"/>
    </location>
</feature>
<dbReference type="Gene3D" id="3.90.70.10">
    <property type="entry name" value="Cysteine proteinases"/>
    <property type="match status" value="1"/>
</dbReference>
<sequence>MPTTPLDLLHLNLSRVRIPEKTNRIHKHECCVSFDSPKSEGGLFVDLYSFVAFGKDFVGWNYEKTGNSVYLHIKQTTKFLPEDHELEYEETHSIVILPQYVCLPFPYEDLPEKVKLAAYAILLAHKKQGSPYAMNLQQINNGVVIPPSGWKCAKCDKKHNLWLNLTDGIILFYGSKHTIEHYQQTGYPLALKLDTISADLEAAHVFSYPENLSVFDPQLSQHLAFFGIDSSWLQRTKMMTDADENTNFDWNRIQESGEKLNPIFGPGYTGLVNIGNSCYMAAIIPKYAVDKFASGLLSGDYSVPSFGIDENKNFATSTITFKQEGIRPSMFKSVIAPEYSSMDALDFFLHFLHQFERANAGEIKPYLDPSRSFKFGIEDRILCSSGKVSYKRRHEYILSLNIPLDEATNKEDLESFHEGKEIIHGNWIVRPRVPLKACLANFLEAEEIRDFYSSALKRKTRAVKSVGLTSFPDYLVLHMRRFVMERGAKKLNAYVDVPDIIDISHTRSKGHQYGEDCYLMMRKLQTKQHQR</sequence>
<evidence type="ECO:0000259" key="6">
    <source>
        <dbReference type="PROSITE" id="PS50271"/>
    </source>
</evidence>
<dbReference type="InterPro" id="IPR028889">
    <property type="entry name" value="USP"/>
</dbReference>
<dbReference type="SMART" id="SM00290">
    <property type="entry name" value="ZnF_UBP"/>
    <property type="match status" value="1"/>
</dbReference>
<feature type="domain" description="UBP-type" evidence="6">
    <location>
        <begin position="128"/>
        <end position="230"/>
    </location>
</feature>
<evidence type="ECO:0000259" key="5">
    <source>
        <dbReference type="PROSITE" id="PS50235"/>
    </source>
</evidence>
<evidence type="ECO:0000256" key="1">
    <source>
        <dbReference type="ARBA" id="ARBA00022723"/>
    </source>
</evidence>
<dbReference type="AlphaFoldDB" id="A0AAN9QFL4"/>
<comment type="caution">
    <text evidence="7">The sequence shown here is derived from an EMBL/GenBank/DDBJ whole genome shotgun (WGS) entry which is preliminary data.</text>
</comment>
<dbReference type="PANTHER" id="PTHR21646:SF10">
    <property type="entry name" value="UBIQUITIN CARBOXYL-TERMINAL HYDROLASE 14"/>
    <property type="match status" value="1"/>
</dbReference>
<protein>
    <recommendedName>
        <fullName evidence="9">Ubiquitinyl hydrolase 1</fullName>
    </recommendedName>
</protein>
<evidence type="ECO:0000256" key="2">
    <source>
        <dbReference type="ARBA" id="ARBA00022771"/>
    </source>
</evidence>
<evidence type="ECO:0000256" key="4">
    <source>
        <dbReference type="PROSITE-ProRule" id="PRU00502"/>
    </source>
</evidence>
<evidence type="ECO:0008006" key="9">
    <source>
        <dbReference type="Google" id="ProtNLM"/>
    </source>
</evidence>
<evidence type="ECO:0000256" key="3">
    <source>
        <dbReference type="ARBA" id="ARBA00022833"/>
    </source>
</evidence>
<organism evidence="7 8">
    <name type="scientific">Canavalia gladiata</name>
    <name type="common">Sword bean</name>
    <name type="synonym">Dolichos gladiatus</name>
    <dbReference type="NCBI Taxonomy" id="3824"/>
    <lineage>
        <taxon>Eukaryota</taxon>
        <taxon>Viridiplantae</taxon>
        <taxon>Streptophyta</taxon>
        <taxon>Embryophyta</taxon>
        <taxon>Tracheophyta</taxon>
        <taxon>Spermatophyta</taxon>
        <taxon>Magnoliopsida</taxon>
        <taxon>eudicotyledons</taxon>
        <taxon>Gunneridae</taxon>
        <taxon>Pentapetalae</taxon>
        <taxon>rosids</taxon>
        <taxon>fabids</taxon>
        <taxon>Fabales</taxon>
        <taxon>Fabaceae</taxon>
        <taxon>Papilionoideae</taxon>
        <taxon>50 kb inversion clade</taxon>
        <taxon>NPAAA clade</taxon>
        <taxon>indigoferoid/millettioid clade</taxon>
        <taxon>Phaseoleae</taxon>
        <taxon>Canavalia</taxon>
    </lineage>
</organism>
<dbReference type="EMBL" id="JAYMYQ010000005">
    <property type="protein sequence ID" value="KAK7329583.1"/>
    <property type="molecule type" value="Genomic_DNA"/>
</dbReference>
<proteinExistence type="predicted"/>
<dbReference type="SUPFAM" id="SSF54001">
    <property type="entry name" value="Cysteine proteinases"/>
    <property type="match status" value="1"/>
</dbReference>
<dbReference type="InterPro" id="IPR013083">
    <property type="entry name" value="Znf_RING/FYVE/PHD"/>
</dbReference>
<dbReference type="InterPro" id="IPR038765">
    <property type="entry name" value="Papain-like_cys_pep_sf"/>
</dbReference>
<dbReference type="Pfam" id="PF02148">
    <property type="entry name" value="zf-UBP"/>
    <property type="match status" value="1"/>
</dbReference>
<dbReference type="GO" id="GO:0008270">
    <property type="term" value="F:zinc ion binding"/>
    <property type="evidence" value="ECO:0007669"/>
    <property type="project" value="UniProtKB-KW"/>
</dbReference>
<name>A0AAN9QFL4_CANGL</name>
<dbReference type="Gene3D" id="3.30.40.10">
    <property type="entry name" value="Zinc/RING finger domain, C3HC4 (zinc finger)"/>
    <property type="match status" value="2"/>
</dbReference>